<dbReference type="InterPro" id="IPR014039">
    <property type="entry name" value="Transl_elong_EFTs/EF1B_dimer"/>
</dbReference>
<evidence type="ECO:0000313" key="7">
    <source>
        <dbReference type="EMBL" id="SPQ93281.1"/>
    </source>
</evidence>
<comment type="similarity">
    <text evidence="1 4">Belongs to the EF-Ts family.</text>
</comment>
<reference evidence="7 9" key="2">
    <citation type="submission" date="2018-03" db="EMBL/GenBank/DDBJ databases">
        <authorList>
            <person name="Fogelqvist J."/>
        </authorList>
    </citation>
    <scope>NUCLEOTIDE SEQUENCE [LARGE SCALE GENOMIC DNA]</scope>
</reference>
<organism evidence="6 8">
    <name type="scientific">Plasmodiophora brassicae</name>
    <name type="common">Clubroot disease agent</name>
    <dbReference type="NCBI Taxonomy" id="37360"/>
    <lineage>
        <taxon>Eukaryota</taxon>
        <taxon>Sar</taxon>
        <taxon>Rhizaria</taxon>
        <taxon>Endomyxa</taxon>
        <taxon>Phytomyxea</taxon>
        <taxon>Plasmodiophorida</taxon>
        <taxon>Plasmodiophoridae</taxon>
        <taxon>Plasmodiophora</taxon>
    </lineage>
</organism>
<keyword evidence="8" id="KW-1185">Reference proteome</keyword>
<keyword evidence="2 4" id="KW-0251">Elongation factor</keyword>
<proteinExistence type="inferred from homology"/>
<dbReference type="OrthoDB" id="277235at2759"/>
<sequence length="296" mass="31763">MMMWCRRALSTSAVPVDLVRSLRAKTGAPIVDCQKALLEAKLDMDGAMRHLRTTGLARASKYEMRPTNQGVIALASGPEGAVLIELQSETDFVAQNEIFLKLAQSAAASALKQCTTSGDWAKPDVDAIKSGTEEAFTDALVALRENIVLSRAVGIPVPPGSLLASYVHNKKMPGVGQIGVIAALSGDKAAEIGDKIAMHIAATSPTCIDAKDMPSAMVDAERTILLEQARLAIPDKPQKILDSIVNGRLQKWISERVLLDQVFALGDAQRTIRAILSDHNATVNAFARLRIGEQRC</sequence>
<keyword evidence="4 7" id="KW-0496">Mitochondrion</keyword>
<dbReference type="EMBL" id="CDSF01000046">
    <property type="protein sequence ID" value="CEO96173.1"/>
    <property type="molecule type" value="Genomic_DNA"/>
</dbReference>
<name>A0A0G4ILW5_PLABS</name>
<protein>
    <recommendedName>
        <fullName evidence="4">Elongation factor Ts, mitochondrial</fullName>
        <shortName evidence="4">EF-Ts</shortName>
        <shortName evidence="4">EF-TsMt</shortName>
    </recommendedName>
</protein>
<comment type="function">
    <text evidence="4">Associates with the EF-Tu.GDP complex and induces the exchange of GDP to GTP. It remains bound to the aminoacyl-tRNA.EF-Tu.GTP complex up to the GTP hydrolysis stage on the ribosome.</text>
</comment>
<evidence type="ECO:0000313" key="6">
    <source>
        <dbReference type="EMBL" id="CEO96173.1"/>
    </source>
</evidence>
<dbReference type="Pfam" id="PF00889">
    <property type="entry name" value="EF_TS"/>
    <property type="match status" value="1"/>
</dbReference>
<dbReference type="Gene3D" id="3.30.479.20">
    <property type="entry name" value="Elongation factor Ts, dimerisation domain"/>
    <property type="match status" value="2"/>
</dbReference>
<evidence type="ECO:0000256" key="2">
    <source>
        <dbReference type="ARBA" id="ARBA00022768"/>
    </source>
</evidence>
<dbReference type="InterPro" id="IPR001816">
    <property type="entry name" value="Transl_elong_EFTs/EF1B"/>
</dbReference>
<comment type="subcellular location">
    <subcellularLocation>
        <location evidence="4">Mitochondrion</location>
    </subcellularLocation>
</comment>
<evidence type="ECO:0000259" key="5">
    <source>
        <dbReference type="Pfam" id="PF00889"/>
    </source>
</evidence>
<dbReference type="GO" id="GO:0005739">
    <property type="term" value="C:mitochondrion"/>
    <property type="evidence" value="ECO:0007669"/>
    <property type="project" value="UniProtKB-SubCell"/>
</dbReference>
<geneLocation type="mitochondrion" evidence="7"/>
<dbReference type="NCBIfam" id="TIGR00116">
    <property type="entry name" value="tsf"/>
    <property type="match status" value="1"/>
</dbReference>
<gene>
    <name evidence="6" type="ORF">PBRA_004863</name>
    <name evidence="7" type="ORF">PLBR_LOCUS496</name>
</gene>
<evidence type="ECO:0000313" key="8">
    <source>
        <dbReference type="Proteomes" id="UP000039324"/>
    </source>
</evidence>
<dbReference type="Gene3D" id="1.10.8.10">
    <property type="entry name" value="DNA helicase RuvA subunit, C-terminal domain"/>
    <property type="match status" value="1"/>
</dbReference>
<dbReference type="SUPFAM" id="SSF54713">
    <property type="entry name" value="Elongation factor Ts (EF-Ts), dimerisation domain"/>
    <property type="match status" value="1"/>
</dbReference>
<dbReference type="GO" id="GO:0003746">
    <property type="term" value="F:translation elongation factor activity"/>
    <property type="evidence" value="ECO:0007669"/>
    <property type="project" value="UniProtKB-UniRule"/>
</dbReference>
<dbReference type="PANTHER" id="PTHR11741:SF0">
    <property type="entry name" value="ELONGATION FACTOR TS, MITOCHONDRIAL"/>
    <property type="match status" value="1"/>
</dbReference>
<dbReference type="Proteomes" id="UP000290189">
    <property type="component" value="Unassembled WGS sequence"/>
</dbReference>
<dbReference type="AlphaFoldDB" id="A0A0G4ILW5"/>
<dbReference type="EMBL" id="OVEO01000001">
    <property type="protein sequence ID" value="SPQ93281.1"/>
    <property type="molecule type" value="Genomic_DNA"/>
</dbReference>
<evidence type="ECO:0000256" key="1">
    <source>
        <dbReference type="ARBA" id="ARBA00005532"/>
    </source>
</evidence>
<keyword evidence="3 4" id="KW-0648">Protein biosynthesis</keyword>
<dbReference type="PANTHER" id="PTHR11741">
    <property type="entry name" value="ELONGATION FACTOR TS"/>
    <property type="match status" value="1"/>
</dbReference>
<dbReference type="CDD" id="cd14275">
    <property type="entry name" value="UBA_EF-Ts"/>
    <property type="match status" value="1"/>
</dbReference>
<accession>A0A0G4ILW5</accession>
<dbReference type="Proteomes" id="UP000039324">
    <property type="component" value="Unassembled WGS sequence"/>
</dbReference>
<dbReference type="Gene3D" id="1.10.286.20">
    <property type="match status" value="1"/>
</dbReference>
<dbReference type="GO" id="GO:0070125">
    <property type="term" value="P:mitochondrial translational elongation"/>
    <property type="evidence" value="ECO:0007669"/>
    <property type="project" value="TreeGrafter"/>
</dbReference>
<dbReference type="InterPro" id="IPR036402">
    <property type="entry name" value="EF-Ts_dimer_sf"/>
</dbReference>
<evidence type="ECO:0000256" key="3">
    <source>
        <dbReference type="ARBA" id="ARBA00022917"/>
    </source>
</evidence>
<dbReference type="InterPro" id="IPR009060">
    <property type="entry name" value="UBA-like_sf"/>
</dbReference>
<feature type="domain" description="Translation elongation factor EFTs/EF1B dimerisation" evidence="5">
    <location>
        <begin position="81"/>
        <end position="293"/>
    </location>
</feature>
<evidence type="ECO:0000256" key="4">
    <source>
        <dbReference type="HAMAP-Rule" id="MF_03135"/>
    </source>
</evidence>
<dbReference type="OMA" id="QEYMLDD"/>
<dbReference type="FunFam" id="1.10.8.10:FF:000001">
    <property type="entry name" value="Elongation factor Ts"/>
    <property type="match status" value="1"/>
</dbReference>
<dbReference type="STRING" id="37360.A0A0G4ILW5"/>
<dbReference type="SUPFAM" id="SSF46934">
    <property type="entry name" value="UBA-like"/>
    <property type="match status" value="1"/>
</dbReference>
<dbReference type="HAMAP" id="MF_00050">
    <property type="entry name" value="EF_Ts"/>
    <property type="match status" value="1"/>
</dbReference>
<reference evidence="6 8" key="1">
    <citation type="submission" date="2015-02" db="EMBL/GenBank/DDBJ databases">
        <authorList>
            <person name="Chooi Y.-H."/>
        </authorList>
    </citation>
    <scope>NUCLEOTIDE SEQUENCE [LARGE SCALE GENOMIC DNA]</scope>
    <source>
        <strain evidence="6">E3</strain>
    </source>
</reference>
<evidence type="ECO:0000313" key="9">
    <source>
        <dbReference type="Proteomes" id="UP000290189"/>
    </source>
</evidence>